<dbReference type="PANTHER" id="PTHR13328">
    <property type="entry name" value="NEGATIVE ELONGATION FACTOR A NELF-A"/>
    <property type="match status" value="1"/>
</dbReference>
<feature type="compositionally biased region" description="Basic and acidic residues" evidence="1">
    <location>
        <begin position="506"/>
        <end position="518"/>
    </location>
</feature>
<evidence type="ECO:0000259" key="2">
    <source>
        <dbReference type="PROSITE" id="PS51838"/>
    </source>
</evidence>
<organism evidence="3 4">
    <name type="scientific">Clytia hemisphaerica</name>
    <dbReference type="NCBI Taxonomy" id="252671"/>
    <lineage>
        <taxon>Eukaryota</taxon>
        <taxon>Metazoa</taxon>
        <taxon>Cnidaria</taxon>
        <taxon>Hydrozoa</taxon>
        <taxon>Hydroidolina</taxon>
        <taxon>Leptothecata</taxon>
        <taxon>Obeliida</taxon>
        <taxon>Clytiidae</taxon>
        <taxon>Clytia</taxon>
    </lineage>
</organism>
<dbReference type="Proteomes" id="UP000594262">
    <property type="component" value="Unplaced"/>
</dbReference>
<feature type="compositionally biased region" description="Low complexity" evidence="1">
    <location>
        <begin position="732"/>
        <end position="747"/>
    </location>
</feature>
<dbReference type="InterPro" id="IPR037517">
    <property type="entry name" value="HDAG_dom"/>
</dbReference>
<dbReference type="RefSeq" id="XP_066912361.1">
    <property type="nucleotide sequence ID" value="XM_067056260.1"/>
</dbReference>
<dbReference type="InterPro" id="IPR052828">
    <property type="entry name" value="NELF-A_domain"/>
</dbReference>
<dbReference type="EnsemblMetazoa" id="CLYHEMT001107.1">
    <property type="protein sequence ID" value="CLYHEMP001107.1"/>
    <property type="gene ID" value="CLYHEMG001107"/>
</dbReference>
<feature type="domain" description="HDAg" evidence="2">
    <location>
        <begin position="91"/>
        <end position="259"/>
    </location>
</feature>
<feature type="compositionally biased region" description="Low complexity" evidence="1">
    <location>
        <begin position="573"/>
        <end position="597"/>
    </location>
</feature>
<dbReference type="AlphaFoldDB" id="A0A7M5WI94"/>
<evidence type="ECO:0000313" key="3">
    <source>
        <dbReference type="EnsemblMetazoa" id="CLYHEMP001107.1"/>
    </source>
</evidence>
<protein>
    <recommendedName>
        <fullName evidence="2">HDAg domain-containing protein</fullName>
    </recommendedName>
</protein>
<feature type="region of interest" description="Disordered" evidence="1">
    <location>
        <begin position="654"/>
        <end position="751"/>
    </location>
</feature>
<feature type="compositionally biased region" description="Basic and acidic residues" evidence="1">
    <location>
        <begin position="345"/>
        <end position="357"/>
    </location>
</feature>
<feature type="compositionally biased region" description="Polar residues" evidence="1">
    <location>
        <begin position="307"/>
        <end position="329"/>
    </location>
</feature>
<feature type="compositionally biased region" description="Basic and acidic residues" evidence="1">
    <location>
        <begin position="423"/>
        <end position="432"/>
    </location>
</feature>
<feature type="region of interest" description="Disordered" evidence="1">
    <location>
        <begin position="185"/>
        <end position="408"/>
    </location>
</feature>
<feature type="compositionally biased region" description="Low complexity" evidence="1">
    <location>
        <begin position="435"/>
        <end position="445"/>
    </location>
</feature>
<feature type="region of interest" description="Disordered" evidence="1">
    <location>
        <begin position="506"/>
        <end position="628"/>
    </location>
</feature>
<dbReference type="InterPro" id="IPR056557">
    <property type="entry name" value="NELF-A_N"/>
</dbReference>
<evidence type="ECO:0000313" key="4">
    <source>
        <dbReference type="Proteomes" id="UP000594262"/>
    </source>
</evidence>
<feature type="compositionally biased region" description="Low complexity" evidence="1">
    <location>
        <begin position="369"/>
        <end position="381"/>
    </location>
</feature>
<dbReference type="PROSITE" id="PS51838">
    <property type="entry name" value="HDAG"/>
    <property type="match status" value="1"/>
</dbReference>
<sequence>MSSLIGIHADTALWLHNKLRSDESPWSSGNIASQFTNNILNDIYDCFMQLESKTKIKILLSLLEIPLRNMEGLKDSICRIVAIAEEDMDEWVRVAANIVRDYPQQFVLDQRLGKVTTHFQETVHEVVSEIERIQNPANASLIPGECLYLNRTALSKIISNPPNPSKHFTLRRKPKSAELRAKITQKASEAANQRRSMHSSSMGSKSSLKRTHSVPMGGKLPPVQHSKSGMSKARPRKTQILEFADQPIGLREQKKRKKMQVLEGPPSEETSKSKGKKPPTASTTASSSDNVKLEEEEEVEQEKDNKQNVNSIDPTSGGEQDSEANTPQAQEPDEIEDQHEEAEEQSPHNKSDQEDNHNLSNDDDDDGSKPTTPTTPSYSPTIDRQPSLASQMNTDLVSPTIPPPMAADGQLLYNLHTNNNKQHLSDVGDQRRRNSSSSSASNLLTSPPPPVAQQHNQYNMSAQQQQQNSQSAQQQQAPQQKLSHDVNLNTSLSTSTFQQELQMRVQHEKEMRLKHEQKQQQQQQKMQHQQQAARQQTQLPKQQNTSIQQQQQQQVLQQHQMQQQNEQRHQHHPQQNIPPSQQNIPPSQQNIPPSQQQSMHDQHPFQDYQRQQQLQVQQSHHAQQQQMYNQHFLQQQQQLRQQQHLQQRQYNTTNMSQQQMGAHAQQQSQQMPLSHQQMPMGSAPSNIPGPMGSAPSNIPGPMGSAPSNVPGPMGSAPSNVPGPMGGAPSNVPGMQPNQPNSMNPNQQKKGLSLTREQMLAAQEMFRSANTVTRAEKALILGFMAGARENPFPQQGAVITIKLSEEMIPQGEQQVLVEMLFEMNYDTGHWRRLKRTRVIQQNTPN</sequence>
<reference evidence="3" key="1">
    <citation type="submission" date="2021-01" db="UniProtKB">
        <authorList>
            <consortium name="EnsemblMetazoa"/>
        </authorList>
    </citation>
    <scope>IDENTIFICATION</scope>
</reference>
<keyword evidence="4" id="KW-1185">Reference proteome</keyword>
<feature type="compositionally biased region" description="Acidic residues" evidence="1">
    <location>
        <begin position="331"/>
        <end position="344"/>
    </location>
</feature>
<accession>A0A7M5WI94</accession>
<feature type="compositionally biased region" description="Low complexity" evidence="1">
    <location>
        <begin position="606"/>
        <end position="628"/>
    </location>
</feature>
<feature type="compositionally biased region" description="Polar residues" evidence="1">
    <location>
        <begin position="382"/>
        <end position="397"/>
    </location>
</feature>
<feature type="compositionally biased region" description="Low complexity" evidence="1">
    <location>
        <begin position="453"/>
        <end position="480"/>
    </location>
</feature>
<dbReference type="GO" id="GO:0034244">
    <property type="term" value="P:negative regulation of transcription elongation by RNA polymerase II"/>
    <property type="evidence" value="ECO:0007669"/>
    <property type="project" value="TreeGrafter"/>
</dbReference>
<feature type="compositionally biased region" description="Low complexity" evidence="1">
    <location>
        <begin position="519"/>
        <end position="565"/>
    </location>
</feature>
<dbReference type="GeneID" id="136799541"/>
<evidence type="ECO:0000256" key="1">
    <source>
        <dbReference type="SAM" id="MobiDB-lite"/>
    </source>
</evidence>
<proteinExistence type="predicted"/>
<feature type="compositionally biased region" description="Polar residues" evidence="1">
    <location>
        <begin position="185"/>
        <end position="194"/>
    </location>
</feature>
<feature type="region of interest" description="Disordered" evidence="1">
    <location>
        <begin position="420"/>
        <end position="484"/>
    </location>
</feature>
<dbReference type="PANTHER" id="PTHR13328:SF4">
    <property type="entry name" value="NEGATIVE ELONGATION FACTOR A"/>
    <property type="match status" value="1"/>
</dbReference>
<dbReference type="GO" id="GO:0032021">
    <property type="term" value="C:NELF complex"/>
    <property type="evidence" value="ECO:0007669"/>
    <property type="project" value="TreeGrafter"/>
</dbReference>
<dbReference type="Pfam" id="PF23553">
    <property type="entry name" value="NELF-A_N"/>
    <property type="match status" value="1"/>
</dbReference>
<feature type="compositionally biased region" description="Low complexity" evidence="1">
    <location>
        <begin position="654"/>
        <end position="680"/>
    </location>
</feature>
<dbReference type="OrthoDB" id="2135488at2759"/>
<name>A0A7M5WI94_9CNID</name>